<gene>
    <name evidence="3" type="ORF">QO001_005820</name>
</gene>
<protein>
    <recommendedName>
        <fullName evidence="5">Alpha/beta hydrolase</fullName>
    </recommendedName>
</protein>
<accession>A0AAJ1X0X5</accession>
<keyword evidence="2" id="KW-0732">Signal</keyword>
<proteinExistence type="predicted"/>
<evidence type="ECO:0008006" key="5">
    <source>
        <dbReference type="Google" id="ProtNLM"/>
    </source>
</evidence>
<evidence type="ECO:0000313" key="4">
    <source>
        <dbReference type="Proteomes" id="UP001223420"/>
    </source>
</evidence>
<feature type="signal peptide" evidence="2">
    <location>
        <begin position="1"/>
        <end position="22"/>
    </location>
</feature>
<dbReference type="AlphaFoldDB" id="A0AAJ1X0X5"/>
<dbReference type="EMBL" id="JAUSWL010000018">
    <property type="protein sequence ID" value="MDQ0546868.1"/>
    <property type="molecule type" value="Genomic_DNA"/>
</dbReference>
<comment type="caution">
    <text evidence="3">The sequence shown here is derived from an EMBL/GenBank/DDBJ whole genome shotgun (WGS) entry which is preliminary data.</text>
</comment>
<dbReference type="Proteomes" id="UP001223420">
    <property type="component" value="Unassembled WGS sequence"/>
</dbReference>
<feature type="compositionally biased region" description="Basic and acidic residues" evidence="1">
    <location>
        <begin position="62"/>
        <end position="73"/>
    </location>
</feature>
<evidence type="ECO:0000313" key="3">
    <source>
        <dbReference type="EMBL" id="MDQ0546868.1"/>
    </source>
</evidence>
<name>A0AAJ1X0X5_9HYPH</name>
<evidence type="ECO:0000256" key="1">
    <source>
        <dbReference type="SAM" id="MobiDB-lite"/>
    </source>
</evidence>
<reference evidence="3" key="1">
    <citation type="submission" date="2023-07" db="EMBL/GenBank/DDBJ databases">
        <title>Genomic Encyclopedia of Type Strains, Phase IV (KMG-IV): sequencing the most valuable type-strain genomes for metagenomic binning, comparative biology and taxonomic classification.</title>
        <authorList>
            <person name="Goeker M."/>
        </authorList>
    </citation>
    <scope>NUCLEOTIDE SEQUENCE</scope>
    <source>
        <strain evidence="3">DSM 19569</strain>
    </source>
</reference>
<feature type="region of interest" description="Disordered" evidence="1">
    <location>
        <begin position="40"/>
        <end position="74"/>
    </location>
</feature>
<sequence>MIRSMALGLAAVAGLVAGAAHAQDQLTPAEARVGAFRNITATGETKPPGEPLGPREGTSPQLREEHHNIDQRVLRSICTGAPGCQDTLR</sequence>
<feature type="chain" id="PRO_5042578294" description="Alpha/beta hydrolase" evidence="2">
    <location>
        <begin position="23"/>
        <end position="89"/>
    </location>
</feature>
<dbReference type="RefSeq" id="WP_007564119.1">
    <property type="nucleotide sequence ID" value="NZ_JARVWR010000020.1"/>
</dbReference>
<evidence type="ECO:0000256" key="2">
    <source>
        <dbReference type="SAM" id="SignalP"/>
    </source>
</evidence>
<organism evidence="3 4">
    <name type="scientific">Methylobacterium brachiatum</name>
    <dbReference type="NCBI Taxonomy" id="269660"/>
    <lineage>
        <taxon>Bacteria</taxon>
        <taxon>Pseudomonadati</taxon>
        <taxon>Pseudomonadota</taxon>
        <taxon>Alphaproteobacteria</taxon>
        <taxon>Hyphomicrobiales</taxon>
        <taxon>Methylobacteriaceae</taxon>
        <taxon>Methylobacterium</taxon>
    </lineage>
</organism>